<evidence type="ECO:0000313" key="4">
    <source>
        <dbReference type="Proteomes" id="UP000523601"/>
    </source>
</evidence>
<dbReference type="PANTHER" id="PTHR43540:SF1">
    <property type="entry name" value="ISOCHORISMATASE HYDROLASE"/>
    <property type="match status" value="1"/>
</dbReference>
<evidence type="ECO:0000256" key="1">
    <source>
        <dbReference type="ARBA" id="ARBA00022801"/>
    </source>
</evidence>
<dbReference type="InterPro" id="IPR050272">
    <property type="entry name" value="Isochorismatase-like_hydrls"/>
</dbReference>
<dbReference type="EMBL" id="JABCJD010000006">
    <property type="protein sequence ID" value="NVO28254.1"/>
    <property type="molecule type" value="Genomic_DNA"/>
</dbReference>
<organism evidence="3 4">
    <name type="scientific">Donghicola mangrovi</name>
    <dbReference type="NCBI Taxonomy" id="2729614"/>
    <lineage>
        <taxon>Bacteria</taxon>
        <taxon>Pseudomonadati</taxon>
        <taxon>Pseudomonadota</taxon>
        <taxon>Alphaproteobacteria</taxon>
        <taxon>Rhodobacterales</taxon>
        <taxon>Roseobacteraceae</taxon>
        <taxon>Donghicola</taxon>
    </lineage>
</organism>
<reference evidence="3 4" key="1">
    <citation type="submission" date="2020-04" db="EMBL/GenBank/DDBJ databases">
        <title>Donghicola sp., a member of the Rhodobacteraceae family isolated from mangrove forest in Thailand.</title>
        <authorList>
            <person name="Charoenyingcharoen P."/>
            <person name="Yukphan P."/>
        </authorList>
    </citation>
    <scope>NUCLEOTIDE SEQUENCE [LARGE SCALE GENOMIC DNA]</scope>
    <source>
        <strain evidence="3 4">C2-DW-16</strain>
    </source>
</reference>
<evidence type="ECO:0000259" key="2">
    <source>
        <dbReference type="Pfam" id="PF00857"/>
    </source>
</evidence>
<name>A0ABX2PFM3_9RHOB</name>
<dbReference type="PANTHER" id="PTHR43540">
    <property type="entry name" value="PEROXYUREIDOACRYLATE/UREIDOACRYLATE AMIDOHYDROLASE-RELATED"/>
    <property type="match status" value="1"/>
</dbReference>
<dbReference type="SUPFAM" id="SSF52499">
    <property type="entry name" value="Isochorismatase-like hydrolases"/>
    <property type="match status" value="1"/>
</dbReference>
<accession>A0ABX2PFM3</accession>
<dbReference type="Pfam" id="PF00857">
    <property type="entry name" value="Isochorismatase"/>
    <property type="match status" value="1"/>
</dbReference>
<evidence type="ECO:0000313" key="3">
    <source>
        <dbReference type="EMBL" id="NVO28254.1"/>
    </source>
</evidence>
<sequence length="183" mass="19534">MKALIIIDMQMEMQRRLDAGRDCVNGDAPSRIAALAAAYRERGLPVLHVRHREDDPASPVHADAAGYPPMPCAEAVGDEPVFIKQTSSAFASTDLAAHLQQQGITELVVTGAVAGFCVNSTVRNGSDLGFTMTVVQDAVIGFDLPKTGLSAQVIFDVTMAHLQAEFARLEDTETELNALGNLV</sequence>
<dbReference type="InterPro" id="IPR000868">
    <property type="entry name" value="Isochorismatase-like_dom"/>
</dbReference>
<protein>
    <submittedName>
        <fullName evidence="3">Isochorismatase family protein</fullName>
    </submittedName>
</protein>
<comment type="caution">
    <text evidence="3">The sequence shown here is derived from an EMBL/GenBank/DDBJ whole genome shotgun (WGS) entry which is preliminary data.</text>
</comment>
<dbReference type="InterPro" id="IPR036380">
    <property type="entry name" value="Isochorismatase-like_sf"/>
</dbReference>
<dbReference type="RefSeq" id="WP_176854945.1">
    <property type="nucleotide sequence ID" value="NZ_JABCJD010000006.1"/>
</dbReference>
<keyword evidence="4" id="KW-1185">Reference proteome</keyword>
<dbReference type="Proteomes" id="UP000523601">
    <property type="component" value="Unassembled WGS sequence"/>
</dbReference>
<proteinExistence type="predicted"/>
<feature type="domain" description="Isochorismatase-like" evidence="2">
    <location>
        <begin position="3"/>
        <end position="143"/>
    </location>
</feature>
<dbReference type="Gene3D" id="3.40.50.850">
    <property type="entry name" value="Isochorismatase-like"/>
    <property type="match status" value="1"/>
</dbReference>
<keyword evidence="1" id="KW-0378">Hydrolase</keyword>
<gene>
    <name evidence="3" type="ORF">HJ526_12535</name>
</gene>